<gene>
    <name evidence="13" type="ORF">PAUS00366_LOCUS20128</name>
</gene>
<evidence type="ECO:0000256" key="4">
    <source>
        <dbReference type="ARBA" id="ARBA00022640"/>
    </source>
</evidence>
<evidence type="ECO:0000256" key="8">
    <source>
        <dbReference type="ARBA" id="ARBA00023171"/>
    </source>
</evidence>
<organism evidence="13">
    <name type="scientific">Pseudo-nitzschia australis</name>
    <dbReference type="NCBI Taxonomy" id="44445"/>
    <lineage>
        <taxon>Eukaryota</taxon>
        <taxon>Sar</taxon>
        <taxon>Stramenopiles</taxon>
        <taxon>Ochrophyta</taxon>
        <taxon>Bacillariophyta</taxon>
        <taxon>Bacillariophyceae</taxon>
        <taxon>Bacillariophycidae</taxon>
        <taxon>Bacillariales</taxon>
        <taxon>Bacillariaceae</taxon>
        <taxon>Pseudo-nitzschia</taxon>
    </lineage>
</organism>
<dbReference type="GO" id="GO:0009507">
    <property type="term" value="C:chloroplast"/>
    <property type="evidence" value="ECO:0007669"/>
    <property type="project" value="UniProtKB-SubCell"/>
</dbReference>
<evidence type="ECO:0000256" key="9">
    <source>
        <dbReference type="ARBA" id="ARBA00024059"/>
    </source>
</evidence>
<dbReference type="SUPFAM" id="SSF51735">
    <property type="entry name" value="NAD(P)-binding Rossmann-fold domains"/>
    <property type="match status" value="1"/>
</dbReference>
<sequence>MLLRSKGHVNVAAATRVSTNMIRFRLQLILLVFFVVGTASAFVARLPSPSVVRRGTSSSSTNSATMLFVAETDTDTVPPTPGVSCSGEKIAVVGATGYIGKAVVRESLRRGYPTTAVVRPGSNADATMFTGSYTKKNTNIFEPTATSIATATDTESSLAIKRFDVSDQEACSRSTQGESQNDNNDGLFEPGSVDVVVCCLASRNGTPREAFAIDYRAALNVAEAAKEAGARRFVLLSAYCVKSAELKEPHALQFQYAKKKLELALAEMSKSDSDCSDNNNNPFSYVAIRPTAFFKSVSGQLETVQAGGPFILFDLGAGKTAACNPISEDDLASALIDQVVDDTHKNTHWNLGGPDTPGLDKMDQMNSMTEVLGFQQQPRLIYVPIGVLHFFVNSFQWLADVFRSDKLNDAAELARIVRYYAIEDMLTTSPDEKYGTMTTRQHYEYIAKNGQEYDPYTSAYGILKDRERILDDAAAVVAEATTTSAAVDEKVAMEGNL</sequence>
<keyword evidence="7" id="KW-0560">Oxidoreductase</keyword>
<keyword evidence="3" id="KW-0150">Chloroplast</keyword>
<dbReference type="UniPathway" id="UPA00668"/>
<dbReference type="AlphaFoldDB" id="A0A7S4AUP2"/>
<proteinExistence type="predicted"/>
<feature type="domain" description="NAD(P)-binding" evidence="12">
    <location>
        <begin position="193"/>
        <end position="339"/>
    </location>
</feature>
<dbReference type="PANTHER" id="PTHR47378:SF1">
    <property type="entry name" value="DIVINYL CHLOROPHYLLIDE A 8-VINYL-REDUCTASE, CHLOROPLASTIC"/>
    <property type="match status" value="1"/>
</dbReference>
<dbReference type="EC" id="1.3.1.75" evidence="9"/>
<evidence type="ECO:0000256" key="2">
    <source>
        <dbReference type="ARBA" id="ARBA00005173"/>
    </source>
</evidence>
<name>A0A7S4AUP2_9STRA</name>
<comment type="pathway">
    <text evidence="2">Porphyrin-containing compound metabolism; chlorophyll biosynthesis.</text>
</comment>
<evidence type="ECO:0000259" key="12">
    <source>
        <dbReference type="Pfam" id="PF13460"/>
    </source>
</evidence>
<comment type="subcellular location">
    <subcellularLocation>
        <location evidence="1">Plastid</location>
        <location evidence="1">Chloroplast</location>
    </subcellularLocation>
</comment>
<evidence type="ECO:0000256" key="1">
    <source>
        <dbReference type="ARBA" id="ARBA00004229"/>
    </source>
</evidence>
<evidence type="ECO:0000256" key="5">
    <source>
        <dbReference type="ARBA" id="ARBA00022857"/>
    </source>
</evidence>
<protein>
    <recommendedName>
        <fullName evidence="10">Divinyl chlorophyllide a 8-vinyl-reductase, chloroplastic</fullName>
        <ecNumber evidence="9">1.3.1.75</ecNumber>
    </recommendedName>
</protein>
<dbReference type="InterPro" id="IPR036291">
    <property type="entry name" value="NAD(P)-bd_dom_sf"/>
</dbReference>
<dbReference type="GO" id="GO:0033728">
    <property type="term" value="F:3,8-divinyl protochlorophyllide a 8-vinyl-reductase (NADPH) activity"/>
    <property type="evidence" value="ECO:0007669"/>
    <property type="project" value="UniProtKB-EC"/>
</dbReference>
<evidence type="ECO:0000313" key="13">
    <source>
        <dbReference type="EMBL" id="CAE0727345.1"/>
    </source>
</evidence>
<dbReference type="InterPro" id="IPR044201">
    <property type="entry name" value="DVR-like"/>
</dbReference>
<evidence type="ECO:0000256" key="3">
    <source>
        <dbReference type="ARBA" id="ARBA00022528"/>
    </source>
</evidence>
<dbReference type="EMBL" id="HBIX01030182">
    <property type="protein sequence ID" value="CAE0727345.1"/>
    <property type="molecule type" value="Transcribed_RNA"/>
</dbReference>
<accession>A0A7S4AUP2</accession>
<evidence type="ECO:0000256" key="6">
    <source>
        <dbReference type="ARBA" id="ARBA00022946"/>
    </source>
</evidence>
<dbReference type="Gene3D" id="3.40.50.720">
    <property type="entry name" value="NAD(P)-binding Rossmann-like Domain"/>
    <property type="match status" value="1"/>
</dbReference>
<dbReference type="InterPro" id="IPR016040">
    <property type="entry name" value="NAD(P)-bd_dom"/>
</dbReference>
<dbReference type="GO" id="GO:0015995">
    <property type="term" value="P:chlorophyll biosynthetic process"/>
    <property type="evidence" value="ECO:0007669"/>
    <property type="project" value="UniProtKB-UniPathway"/>
</dbReference>
<comment type="catalytic activity">
    <reaction evidence="11">
        <text>protochlorophyllide a + NADP(+) = 3,8-divinyl protochlorophyllide a + NADPH + H(+)</text>
        <dbReference type="Rhea" id="RHEA:48884"/>
        <dbReference type="ChEBI" id="CHEBI:15378"/>
        <dbReference type="ChEBI" id="CHEBI:57783"/>
        <dbReference type="ChEBI" id="CHEBI:58349"/>
        <dbReference type="ChEBI" id="CHEBI:58632"/>
        <dbReference type="ChEBI" id="CHEBI:83350"/>
        <dbReference type="EC" id="1.3.1.75"/>
    </reaction>
</comment>
<evidence type="ECO:0000256" key="7">
    <source>
        <dbReference type="ARBA" id="ARBA00023002"/>
    </source>
</evidence>
<keyword evidence="5" id="KW-0521">NADP</keyword>
<dbReference type="Pfam" id="PF13460">
    <property type="entry name" value="NAD_binding_10"/>
    <property type="match status" value="1"/>
</dbReference>
<dbReference type="PANTHER" id="PTHR47378">
    <property type="entry name" value="DIVINYL CHLOROPHYLLIDE A 8-VINYL-REDUCTASE, CHLOROPLASTIC"/>
    <property type="match status" value="1"/>
</dbReference>
<keyword evidence="6" id="KW-0809">Transit peptide</keyword>
<keyword evidence="4" id="KW-0934">Plastid</keyword>
<keyword evidence="8" id="KW-0149">Chlorophyll biosynthesis</keyword>
<reference evidence="13" key="1">
    <citation type="submission" date="2021-01" db="EMBL/GenBank/DDBJ databases">
        <authorList>
            <person name="Corre E."/>
            <person name="Pelletier E."/>
            <person name="Niang G."/>
            <person name="Scheremetjew M."/>
            <person name="Finn R."/>
            <person name="Kale V."/>
            <person name="Holt S."/>
            <person name="Cochrane G."/>
            <person name="Meng A."/>
            <person name="Brown T."/>
            <person name="Cohen L."/>
        </authorList>
    </citation>
    <scope>NUCLEOTIDE SEQUENCE</scope>
    <source>
        <strain evidence="13">10249 10 AB</strain>
    </source>
</reference>
<evidence type="ECO:0000256" key="11">
    <source>
        <dbReference type="ARBA" id="ARBA00049498"/>
    </source>
</evidence>
<evidence type="ECO:0000256" key="10">
    <source>
        <dbReference type="ARBA" id="ARBA00024089"/>
    </source>
</evidence>